<evidence type="ECO:0000259" key="7">
    <source>
        <dbReference type="Pfam" id="PF02776"/>
    </source>
</evidence>
<evidence type="ECO:0000259" key="6">
    <source>
        <dbReference type="Pfam" id="PF02775"/>
    </source>
</evidence>
<dbReference type="NCBIfam" id="NF035927">
    <property type="entry name" value="TPP_ScyA_rel"/>
    <property type="match status" value="1"/>
</dbReference>
<dbReference type="InterPro" id="IPR029035">
    <property type="entry name" value="DHS-like_NAD/FAD-binding_dom"/>
</dbReference>
<proteinExistence type="inferred from homology"/>
<dbReference type="KEGG" id="scs:Sta7437_0221"/>
<dbReference type="GO" id="GO:0009099">
    <property type="term" value="P:L-valine biosynthetic process"/>
    <property type="evidence" value="ECO:0007669"/>
    <property type="project" value="TreeGrafter"/>
</dbReference>
<dbReference type="GO" id="GO:0003984">
    <property type="term" value="F:acetolactate synthase activity"/>
    <property type="evidence" value="ECO:0007669"/>
    <property type="project" value="UniProtKB-EC"/>
</dbReference>
<dbReference type="RefSeq" id="WP_015191512.1">
    <property type="nucleotide sequence ID" value="NC_019748.1"/>
</dbReference>
<evidence type="ECO:0000259" key="5">
    <source>
        <dbReference type="Pfam" id="PF00205"/>
    </source>
</evidence>
<dbReference type="GO" id="GO:0030976">
    <property type="term" value="F:thiamine pyrophosphate binding"/>
    <property type="evidence" value="ECO:0007669"/>
    <property type="project" value="InterPro"/>
</dbReference>
<dbReference type="Pfam" id="PF00205">
    <property type="entry name" value="TPP_enzyme_M"/>
    <property type="match status" value="1"/>
</dbReference>
<dbReference type="Pfam" id="PF02776">
    <property type="entry name" value="TPP_enzyme_N"/>
    <property type="match status" value="1"/>
</dbReference>
<dbReference type="PANTHER" id="PTHR18968">
    <property type="entry name" value="THIAMINE PYROPHOSPHATE ENZYMES"/>
    <property type="match status" value="1"/>
</dbReference>
<evidence type="ECO:0000313" key="9">
    <source>
        <dbReference type="Proteomes" id="UP000010473"/>
    </source>
</evidence>
<dbReference type="PANTHER" id="PTHR18968:SF13">
    <property type="entry name" value="ACETOLACTATE SYNTHASE CATALYTIC SUBUNIT, MITOCHONDRIAL"/>
    <property type="match status" value="1"/>
</dbReference>
<dbReference type="GO" id="GO:0009097">
    <property type="term" value="P:isoleucine biosynthetic process"/>
    <property type="evidence" value="ECO:0007669"/>
    <property type="project" value="TreeGrafter"/>
</dbReference>
<keyword evidence="8" id="KW-0808">Transferase</keyword>
<dbReference type="GO" id="GO:0000287">
    <property type="term" value="F:magnesium ion binding"/>
    <property type="evidence" value="ECO:0007669"/>
    <property type="project" value="InterPro"/>
</dbReference>
<dbReference type="GO" id="GO:0050660">
    <property type="term" value="F:flavin adenine dinucleotide binding"/>
    <property type="evidence" value="ECO:0007669"/>
    <property type="project" value="TreeGrafter"/>
</dbReference>
<dbReference type="InterPro" id="IPR012001">
    <property type="entry name" value="Thiamin_PyroP_enz_TPP-bd_dom"/>
</dbReference>
<dbReference type="HOGENOM" id="CLU_013748_3_1_3"/>
<dbReference type="SUPFAM" id="SSF52467">
    <property type="entry name" value="DHS-like NAD/FAD-binding domain"/>
    <property type="match status" value="1"/>
</dbReference>
<dbReference type="Gene3D" id="3.40.50.1220">
    <property type="entry name" value="TPP-binding domain"/>
    <property type="match status" value="1"/>
</dbReference>
<dbReference type="InterPro" id="IPR011766">
    <property type="entry name" value="TPP_enzyme_TPP-bd"/>
</dbReference>
<feature type="domain" description="Thiamine pyrophosphate enzyme central" evidence="5">
    <location>
        <begin position="237"/>
        <end position="366"/>
    </location>
</feature>
<dbReference type="EC" id="2.2.1.6" evidence="8"/>
<feature type="domain" description="Thiamine pyrophosphate enzyme TPP-binding" evidence="6">
    <location>
        <begin position="426"/>
        <end position="569"/>
    </location>
</feature>
<evidence type="ECO:0000313" key="8">
    <source>
        <dbReference type="EMBL" id="AFZ33839.1"/>
    </source>
</evidence>
<dbReference type="CDD" id="cd07035">
    <property type="entry name" value="TPP_PYR_POX_like"/>
    <property type="match status" value="1"/>
</dbReference>
<evidence type="ECO:0000256" key="4">
    <source>
        <dbReference type="SAM" id="MobiDB-lite"/>
    </source>
</evidence>
<feature type="domain" description="Thiamine pyrophosphate enzyme N-terminal TPP-binding" evidence="7">
    <location>
        <begin position="38"/>
        <end position="148"/>
    </location>
</feature>
<dbReference type="GO" id="GO:0005948">
    <property type="term" value="C:acetolactate synthase complex"/>
    <property type="evidence" value="ECO:0007669"/>
    <property type="project" value="TreeGrafter"/>
</dbReference>
<dbReference type="PATRIC" id="fig|111780.3.peg.228"/>
<feature type="region of interest" description="Disordered" evidence="4">
    <location>
        <begin position="1"/>
        <end position="36"/>
    </location>
</feature>
<keyword evidence="9" id="KW-1185">Reference proteome</keyword>
<dbReference type="Gene3D" id="3.40.50.970">
    <property type="match status" value="2"/>
</dbReference>
<dbReference type="eggNOG" id="COG0028">
    <property type="taxonomic scope" value="Bacteria"/>
</dbReference>
<dbReference type="SUPFAM" id="SSF52518">
    <property type="entry name" value="Thiamin diphosphate-binding fold (THDP-binding)"/>
    <property type="match status" value="2"/>
</dbReference>
<dbReference type="InterPro" id="IPR012000">
    <property type="entry name" value="Thiamin_PyroP_enz_cen_dom"/>
</dbReference>
<dbReference type="STRING" id="111780.Sta7437_0221"/>
<evidence type="ECO:0000256" key="3">
    <source>
        <dbReference type="RuleBase" id="RU362132"/>
    </source>
</evidence>
<accession>K9XP28</accession>
<evidence type="ECO:0000256" key="1">
    <source>
        <dbReference type="ARBA" id="ARBA00007812"/>
    </source>
</evidence>
<dbReference type="InterPro" id="IPR029061">
    <property type="entry name" value="THDP-binding"/>
</dbReference>
<organism evidence="8 9">
    <name type="scientific">Stanieria cyanosphaera (strain ATCC 29371 / PCC 7437)</name>
    <dbReference type="NCBI Taxonomy" id="111780"/>
    <lineage>
        <taxon>Bacteria</taxon>
        <taxon>Bacillati</taxon>
        <taxon>Cyanobacteriota</taxon>
        <taxon>Cyanophyceae</taxon>
        <taxon>Pleurocapsales</taxon>
        <taxon>Dermocarpellaceae</taxon>
        <taxon>Stanieria</taxon>
    </lineage>
</organism>
<sequence>MKLQQKTTKPLISTETSSGSSIFAPSQSSQDTNPTQPTVTQALVELLEEFGVKSAFGVSGGGIGPMWATLEHSLIKVLHFRHEAGAAFAAVESYFATNRPTVVFTTTGPGITNALTGLLAARGDGAKVIFLSASTSAVSRGRAACQETSTYNMPSSGLFTSGPLFHYATTVESSEQLPEVALRLALGLAQPEGFVAHVSIPTAIQTSLLNAPLAPVKFSRSLPTAGEDAIAECIRLLSQKPFAIWVGFGARNAATEIKQLAERTGAAVMCSPRAKGIFPESHPQYLGVTGFSGHETVLNYMESQRPDYILVLGTRLGEPTSFWSPAMLPNQGFIHVDIDPEVPGTAYPTANTFAIHSEIKVFVKNLLRYFPSTSCKGNSRIAPTTRQSSYGQIPFAPTSLVRPEILMDAIQKVIVEGSDAIVMAEAGNSFAWATHHLKFDQPYRYRISTGVGAMGHAATGVVGAALGWHDKAIAIAGDGAMLMNSEINTAVKYEAPAVWIVLNDARYNMCDQGMNLQGLKGIDAHIPPADFVKIAQGMGADGIRVEKESDLEAALAKAMAATIPFVVDVIIDPTFPSPIAGRVKSLMKQGAK</sequence>
<dbReference type="Proteomes" id="UP000010473">
    <property type="component" value="Chromosome"/>
</dbReference>
<dbReference type="EMBL" id="CP003653">
    <property type="protein sequence ID" value="AFZ33839.1"/>
    <property type="molecule type" value="Genomic_DNA"/>
</dbReference>
<dbReference type="InterPro" id="IPR045229">
    <property type="entry name" value="TPP_enz"/>
</dbReference>
<name>K9XP28_STAC7</name>
<dbReference type="OrthoDB" id="9785953at2"/>
<evidence type="ECO:0000256" key="2">
    <source>
        <dbReference type="ARBA" id="ARBA00023052"/>
    </source>
</evidence>
<gene>
    <name evidence="8" type="ordered locus">Sta7437_0221</name>
</gene>
<dbReference type="CDD" id="cd00568">
    <property type="entry name" value="TPP_enzymes"/>
    <property type="match status" value="1"/>
</dbReference>
<comment type="similarity">
    <text evidence="1 3">Belongs to the TPP enzyme family.</text>
</comment>
<reference evidence="9" key="1">
    <citation type="journal article" date="2013" name="Proc. Natl. Acad. Sci. U.S.A.">
        <title>Improving the coverage of the cyanobacterial phylum using diversity-driven genome sequencing.</title>
        <authorList>
            <person name="Shih P.M."/>
            <person name="Wu D."/>
            <person name="Latifi A."/>
            <person name="Axen S.D."/>
            <person name="Fewer D.P."/>
            <person name="Talla E."/>
            <person name="Calteau A."/>
            <person name="Cai F."/>
            <person name="Tandeau de Marsac N."/>
            <person name="Rippka R."/>
            <person name="Herdman M."/>
            <person name="Sivonen K."/>
            <person name="Coursin T."/>
            <person name="Laurent T."/>
            <person name="Goodwin L."/>
            <person name="Nolan M."/>
            <person name="Davenport K.W."/>
            <person name="Han C.S."/>
            <person name="Rubin E.M."/>
            <person name="Eisen J.A."/>
            <person name="Woyke T."/>
            <person name="Gugger M."/>
            <person name="Kerfeld C.A."/>
        </authorList>
    </citation>
    <scope>NUCLEOTIDE SEQUENCE [LARGE SCALE GENOMIC DNA]</scope>
    <source>
        <strain evidence="9">ATCC 29371 / PCC 7437</strain>
    </source>
</reference>
<keyword evidence="2 3" id="KW-0786">Thiamine pyrophosphate</keyword>
<dbReference type="Pfam" id="PF02775">
    <property type="entry name" value="TPP_enzyme_C"/>
    <property type="match status" value="1"/>
</dbReference>
<protein>
    <submittedName>
        <fullName evidence="8">Acetolactate synthase</fullName>
        <ecNumber evidence="8">2.2.1.6</ecNumber>
    </submittedName>
</protein>
<dbReference type="AlphaFoldDB" id="K9XP28"/>